<reference evidence="2 3" key="1">
    <citation type="submission" date="2020-04" db="EMBL/GenBank/DDBJ databases">
        <title>MicrobeNet Type strains.</title>
        <authorList>
            <person name="Nicholson A.C."/>
        </authorList>
    </citation>
    <scope>NUCLEOTIDE SEQUENCE [LARGE SCALE GENOMIC DNA]</scope>
    <source>
        <strain evidence="2 3">DSM 45078</strain>
    </source>
</reference>
<sequence>MPIDLLFDYTGVHVIGEAAAQSDISIDFTFTDSGGDWAMWIRHGVLNARPPTPTTPSWP</sequence>
<comment type="caution">
    <text evidence="2">The sequence shown here is derived from an EMBL/GenBank/DDBJ whole genome shotgun (WGS) entry which is preliminary data.</text>
</comment>
<accession>A0A846XLI3</accession>
<feature type="domain" description="Alkyl sulfatase C-terminal" evidence="1">
    <location>
        <begin position="1"/>
        <end position="52"/>
    </location>
</feature>
<dbReference type="EMBL" id="JAAXOO010000007">
    <property type="protein sequence ID" value="NKY36437.1"/>
    <property type="molecule type" value="Genomic_DNA"/>
</dbReference>
<evidence type="ECO:0000313" key="3">
    <source>
        <dbReference type="Proteomes" id="UP000565715"/>
    </source>
</evidence>
<keyword evidence="3" id="KW-1185">Reference proteome</keyword>
<proteinExistence type="predicted"/>
<dbReference type="Gene3D" id="3.30.1050.10">
    <property type="entry name" value="SCP2 sterol-binding domain"/>
    <property type="match status" value="1"/>
</dbReference>
<evidence type="ECO:0000259" key="1">
    <source>
        <dbReference type="Pfam" id="PF14864"/>
    </source>
</evidence>
<evidence type="ECO:0000313" key="2">
    <source>
        <dbReference type="EMBL" id="NKY36437.1"/>
    </source>
</evidence>
<dbReference type="InterPro" id="IPR036527">
    <property type="entry name" value="SCP2_sterol-bd_dom_sf"/>
</dbReference>
<dbReference type="Proteomes" id="UP000565715">
    <property type="component" value="Unassembled WGS sequence"/>
</dbReference>
<name>A0A846XLI3_9NOCA</name>
<organism evidence="2 3">
    <name type="scientific">Nocardia speluncae</name>
    <dbReference type="NCBI Taxonomy" id="419477"/>
    <lineage>
        <taxon>Bacteria</taxon>
        <taxon>Bacillati</taxon>
        <taxon>Actinomycetota</taxon>
        <taxon>Actinomycetes</taxon>
        <taxon>Mycobacteriales</taxon>
        <taxon>Nocardiaceae</taxon>
        <taxon>Nocardia</taxon>
    </lineage>
</organism>
<dbReference type="Pfam" id="PF14864">
    <property type="entry name" value="Alkyl_sulf_C"/>
    <property type="match status" value="1"/>
</dbReference>
<dbReference type="RefSeq" id="WP_068038306.1">
    <property type="nucleotide sequence ID" value="NZ_JAAXOO010000007.1"/>
</dbReference>
<protein>
    <recommendedName>
        <fullName evidence="1">Alkyl sulfatase C-terminal domain-containing protein</fullName>
    </recommendedName>
</protein>
<dbReference type="SUPFAM" id="SSF55718">
    <property type="entry name" value="SCP-like"/>
    <property type="match status" value="1"/>
</dbReference>
<dbReference type="InterPro" id="IPR029229">
    <property type="entry name" value="Alkyl_sulf_C"/>
</dbReference>
<dbReference type="AlphaFoldDB" id="A0A846XLI3"/>
<gene>
    <name evidence="2" type="ORF">HGA13_25705</name>
</gene>